<dbReference type="PATRIC" id="fig|320787.5.peg.4408"/>
<gene>
    <name evidence="1" type="ORF">CA2015_4023</name>
</gene>
<proteinExistence type="predicted"/>
<keyword evidence="2" id="KW-1185">Reference proteome</keyword>
<dbReference type="EMBL" id="CP012040">
    <property type="protein sequence ID" value="AKP53383.1"/>
    <property type="molecule type" value="Genomic_DNA"/>
</dbReference>
<dbReference type="Proteomes" id="UP000036520">
    <property type="component" value="Chromosome"/>
</dbReference>
<name>A0A0H4PK70_9BACT</name>
<reference evidence="1 2" key="1">
    <citation type="submission" date="2015-07" db="EMBL/GenBank/DDBJ databases">
        <authorList>
            <person name="Kim K.M."/>
        </authorList>
    </citation>
    <scope>NUCLEOTIDE SEQUENCE [LARGE SCALE GENOMIC DNA]</scope>
    <source>
        <strain evidence="1 2">KCTC 12363</strain>
    </source>
</reference>
<dbReference type="STRING" id="320787.CA2015_4023"/>
<evidence type="ECO:0008006" key="3">
    <source>
        <dbReference type="Google" id="ProtNLM"/>
    </source>
</evidence>
<evidence type="ECO:0000313" key="1">
    <source>
        <dbReference type="EMBL" id="AKP53383.1"/>
    </source>
</evidence>
<dbReference type="OrthoDB" id="839897at2"/>
<protein>
    <recommendedName>
        <fullName evidence="3">DUF4185 domain-containing protein</fullName>
    </recommendedName>
</protein>
<evidence type="ECO:0000313" key="2">
    <source>
        <dbReference type="Proteomes" id="UP000036520"/>
    </source>
</evidence>
<organism evidence="1 2">
    <name type="scientific">Cyclobacterium amurskyense</name>
    <dbReference type="NCBI Taxonomy" id="320787"/>
    <lineage>
        <taxon>Bacteria</taxon>
        <taxon>Pseudomonadati</taxon>
        <taxon>Bacteroidota</taxon>
        <taxon>Cytophagia</taxon>
        <taxon>Cytophagales</taxon>
        <taxon>Cyclobacteriaceae</taxon>
        <taxon>Cyclobacterium</taxon>
    </lineage>
</organism>
<dbReference type="AlphaFoldDB" id="A0A0H4PK70"/>
<dbReference type="RefSeq" id="WP_048643497.1">
    <property type="nucleotide sequence ID" value="NZ_CAXBGM010000013.1"/>
</dbReference>
<accession>A0A0H4PK70</accession>
<sequence>MSVKLSIIILLIANATIVYSQNMPYPPSPVVKNIEFDWSTHISLAPGSDNWPITWADDNKQYTVWGDGGGFDGTNKLGRSSIGVARLEGNWDDFKAFNVWGGHNSENNNNLIAKSYGIISIDGILYMWCGMFQTDEDQFDQAKIAYSDNHGATWEFVDWNFTREEGIMMPTVCNFDKNYENAKDDFVYTYLIRFQSYEGPDNYEDKVDWLNCQKPGLIDLARVHKDSILVQNAYSFFGGTNNDKPIWTKNLNERLPVFENPDGVGWSINVSYNSKLERYFLTTEHTESHRGNLGIFDAPEPWGPWTTVLYDNSWGEGFIPLNTFYWNFANKWLSKDGKNFSLIFTGRKENDSFNLIRGKFITDK</sequence>
<dbReference type="KEGG" id="camu:CA2015_4023"/>